<dbReference type="Pfam" id="PF13279">
    <property type="entry name" value="4HBT_2"/>
    <property type="match status" value="1"/>
</dbReference>
<dbReference type="EMBL" id="AP011115">
    <property type="protein sequence ID" value="BAH51313.1"/>
    <property type="molecule type" value="Genomic_DNA"/>
</dbReference>
<dbReference type="PANTHER" id="PTHR31793">
    <property type="entry name" value="4-HYDROXYBENZOYL-COA THIOESTERASE FAMILY MEMBER"/>
    <property type="match status" value="1"/>
</dbReference>
<evidence type="ECO:0000256" key="1">
    <source>
        <dbReference type="ARBA" id="ARBA00005953"/>
    </source>
</evidence>
<dbReference type="STRING" id="632772.ROP_30660"/>
<dbReference type="HOGENOM" id="CLU_101141_5_0_11"/>
<dbReference type="InterPro" id="IPR050563">
    <property type="entry name" value="4-hydroxybenzoyl-CoA_TE"/>
</dbReference>
<sequence length="143" mass="16046">MVRPGTIAVVYSHRIRYHEVDQQGYLFNSRYLEIADVAMTEFFRSLGWQYDALIATGTDPSVVKSEIAFVSPCRFDDVLDAETVPTRVGTSSFRLRITLRRSGGVVATIENTYVNVDLASARSRPLPTDVAEALEREVRVETT</sequence>
<organism evidence="3 4">
    <name type="scientific">Rhodococcus opacus (strain B4)</name>
    <dbReference type="NCBI Taxonomy" id="632772"/>
    <lineage>
        <taxon>Bacteria</taxon>
        <taxon>Bacillati</taxon>
        <taxon>Actinomycetota</taxon>
        <taxon>Actinomycetes</taxon>
        <taxon>Mycobacteriales</taxon>
        <taxon>Nocardiaceae</taxon>
        <taxon>Rhodococcus</taxon>
    </lineage>
</organism>
<gene>
    <name evidence="3" type="ordered locus">ROP_30660</name>
</gene>
<dbReference type="Proteomes" id="UP000002212">
    <property type="component" value="Chromosome"/>
</dbReference>
<dbReference type="PATRIC" id="fig|632772.20.peg.3212"/>
<reference evidence="3 4" key="1">
    <citation type="submission" date="2009-03" db="EMBL/GenBank/DDBJ databases">
        <title>Comparison of the complete genome sequences of Rhodococcus erythropolis PR4 and Rhodococcus opacus B4.</title>
        <authorList>
            <person name="Takarada H."/>
            <person name="Sekine M."/>
            <person name="Hosoyama A."/>
            <person name="Yamada R."/>
            <person name="Fujisawa T."/>
            <person name="Omata S."/>
            <person name="Shimizu A."/>
            <person name="Tsukatani N."/>
            <person name="Tanikawa S."/>
            <person name="Fujita N."/>
            <person name="Harayama S."/>
        </authorList>
    </citation>
    <scope>NUCLEOTIDE SEQUENCE [LARGE SCALE GENOMIC DNA]</scope>
    <source>
        <strain evidence="3 4">B4</strain>
    </source>
</reference>
<dbReference type="KEGG" id="rop:ROP_30660"/>
<evidence type="ECO:0000313" key="3">
    <source>
        <dbReference type="EMBL" id="BAH51313.1"/>
    </source>
</evidence>
<dbReference type="CDD" id="cd00586">
    <property type="entry name" value="4HBT"/>
    <property type="match status" value="1"/>
</dbReference>
<accession>C1B6L0</accession>
<dbReference type="InterPro" id="IPR029069">
    <property type="entry name" value="HotDog_dom_sf"/>
</dbReference>
<dbReference type="PANTHER" id="PTHR31793:SF27">
    <property type="entry name" value="NOVEL THIOESTERASE SUPERFAMILY DOMAIN AND SAPOSIN A-TYPE DOMAIN CONTAINING PROTEIN (0610012H03RIK)"/>
    <property type="match status" value="1"/>
</dbReference>
<dbReference type="AlphaFoldDB" id="C1B6L0"/>
<name>C1B6L0_RHOOB</name>
<protein>
    <submittedName>
        <fullName evidence="3">Uncharacterized protein</fullName>
    </submittedName>
</protein>
<comment type="similarity">
    <text evidence="1">Belongs to the 4-hydroxybenzoyl-CoA thioesterase family.</text>
</comment>
<dbReference type="Gene3D" id="3.10.129.10">
    <property type="entry name" value="Hotdog Thioesterase"/>
    <property type="match status" value="1"/>
</dbReference>
<proteinExistence type="inferred from homology"/>
<dbReference type="GO" id="GO:0047617">
    <property type="term" value="F:fatty acyl-CoA hydrolase activity"/>
    <property type="evidence" value="ECO:0007669"/>
    <property type="project" value="TreeGrafter"/>
</dbReference>
<evidence type="ECO:0000256" key="2">
    <source>
        <dbReference type="ARBA" id="ARBA00022801"/>
    </source>
</evidence>
<dbReference type="SUPFAM" id="SSF54637">
    <property type="entry name" value="Thioesterase/thiol ester dehydrase-isomerase"/>
    <property type="match status" value="1"/>
</dbReference>
<keyword evidence="2" id="KW-0378">Hydrolase</keyword>
<evidence type="ECO:0000313" key="4">
    <source>
        <dbReference type="Proteomes" id="UP000002212"/>
    </source>
</evidence>